<dbReference type="InterPro" id="IPR013578">
    <property type="entry name" value="Peptidase_M16C_assoc"/>
</dbReference>
<dbReference type="Pfam" id="PF08367">
    <property type="entry name" value="M16C_assoc"/>
    <property type="match status" value="1"/>
</dbReference>
<dbReference type="AlphaFoldDB" id="G5GF16"/>
<dbReference type="FunFam" id="3.30.830.10:FF:000034">
    <property type="entry name" value="presequence protease 1, chloroplastic/mitochondrial"/>
    <property type="match status" value="1"/>
</dbReference>
<feature type="domain" description="Peptidase M16C associated" evidence="2">
    <location>
        <begin position="474"/>
        <end position="740"/>
    </location>
</feature>
<reference evidence="3 4" key="1">
    <citation type="submission" date="2011-08" db="EMBL/GenBank/DDBJ databases">
        <title>The Genome Sequence of Johnsonella ignava ATCC 51276.</title>
        <authorList>
            <consortium name="The Broad Institute Genome Sequencing Platform"/>
            <person name="Earl A."/>
            <person name="Ward D."/>
            <person name="Feldgarden M."/>
            <person name="Gevers D."/>
            <person name="Izard J."/>
            <person name="Blanton J.M."/>
            <person name="Baranova O.V."/>
            <person name="Dewhirst F.E."/>
            <person name="Young S.K."/>
            <person name="Zeng Q."/>
            <person name="Gargeya S."/>
            <person name="Fitzgerald M."/>
            <person name="Haas B."/>
            <person name="Abouelleil A."/>
            <person name="Alvarado L."/>
            <person name="Arachchi H.M."/>
            <person name="Berlin A."/>
            <person name="Brown A."/>
            <person name="Chapman S.B."/>
            <person name="Chen Z."/>
            <person name="Dunbar C."/>
            <person name="Freedman E."/>
            <person name="Gearin G."/>
            <person name="Gellesch M."/>
            <person name="Goldberg J."/>
            <person name="Griggs A."/>
            <person name="Gujja S."/>
            <person name="Heiman D."/>
            <person name="Howarth C."/>
            <person name="Larson L."/>
            <person name="Lui A."/>
            <person name="MacDonald P.J.P."/>
            <person name="Montmayeur A."/>
            <person name="Murphy C."/>
            <person name="Neiman D."/>
            <person name="Pearson M."/>
            <person name="Priest M."/>
            <person name="Roberts A."/>
            <person name="Saif S."/>
            <person name="Shea T."/>
            <person name="Shenoy N."/>
            <person name="Sisk P."/>
            <person name="Stolte C."/>
            <person name="Sykes S."/>
            <person name="Wortman J."/>
            <person name="Nusbaum C."/>
            <person name="Birren B."/>
        </authorList>
    </citation>
    <scope>NUCLEOTIDE SEQUENCE [LARGE SCALE GENOMIC DNA]</scope>
    <source>
        <strain evidence="3 4">ATCC 51276</strain>
    </source>
</reference>
<proteinExistence type="predicted"/>
<dbReference type="InterPro" id="IPR011765">
    <property type="entry name" value="Pept_M16_N"/>
</dbReference>
<comment type="caution">
    <text evidence="3">The sequence shown here is derived from an EMBL/GenBank/DDBJ whole genome shotgun (WGS) entry which is preliminary data.</text>
</comment>
<dbReference type="InterPro" id="IPR055130">
    <property type="entry name" value="PreP_C"/>
</dbReference>
<dbReference type="RefSeq" id="WP_005539104.1">
    <property type="nucleotide sequence ID" value="NZ_JH378829.1"/>
</dbReference>
<keyword evidence="4" id="KW-1185">Reference proteome</keyword>
<evidence type="ECO:0000313" key="3">
    <source>
        <dbReference type="EMBL" id="EHI56707.1"/>
    </source>
</evidence>
<dbReference type="HOGENOM" id="CLU_009165_1_0_9"/>
<dbReference type="Proteomes" id="UP000003011">
    <property type="component" value="Unassembled WGS sequence"/>
</dbReference>
<dbReference type="OrthoDB" id="9762027at2"/>
<evidence type="ECO:0000256" key="1">
    <source>
        <dbReference type="SAM" id="Coils"/>
    </source>
</evidence>
<keyword evidence="1" id="KW-0175">Coiled coil</keyword>
<dbReference type="InterPro" id="IPR011249">
    <property type="entry name" value="Metalloenz_LuxS/M16"/>
</dbReference>
<dbReference type="InterPro" id="IPR007863">
    <property type="entry name" value="Peptidase_M16_C"/>
</dbReference>
<sequence>MKSDKIRIGDIESLKKLETYNFISSEFIEELASEAVLMEHKKTKARLFLLLNDDDNKVFAVGFRTPAPDSTGTAHIIEHSVLCGSRKFPCKDPFVELVKGSLNTFLNALTYPDKTVYPVASCNDKDFKNLMDVYLDAVFYPNIYKEEKIFKQEGWHYELETKEGPLTINGVVYNEMKGVFSSADETLDRAVSKTLFEGHSYGEESGGDPDRIPELTYKAFLEFHSLYYHPSNSFIYLYGDMNMEERLTWLDREYLSKFDYKEVDSAIKPVKKWDNNTLISKEYNYSILESQSMENATYLSLHTVVGGELEPEKYMAFKILEYVLLNVPGAVLREALIDAGIGEDIYGGYNYGISEPYFSVIAKNSDASRKEEFLAVIKGVLRKLADEGLDKEVLRAAVNIYEFKAREADFGSYPKGLIYGLSSFDSWLYGGSPLIHLKYSKVFEKLKSGIDSGYFEQLIKDCLLDNAYEAFIMLSPKKELTKQKEEELAKKLKQLKAGLSEREIENIIEETKELKRYQSEPSKPEDLLKIPMLTRSDIKKEADRPVWAVKEIKLKAAGSDAAAENKYNIIHSDIFTSGIAYIKFMFSADDMNEKELLYLSLLKEVLGYIDTESYTYSSLSTEINLNSGGIWFSLDPYSIESEDLNKNDDIRIIFSVNSKILYDKYAWLGSIVPEILLNSKLNDKKRLKDIVLEVKARVKERLLGAGHITALTRAGSHISKLSYFNDIIKGIRYYAFLDSLSSDFEAQSDELVNMLKGLSSRIFNTDNLSFHITCDDDKHFIKTLEAVNKLLPGALVKNDGKLSAGKSENKSSLKFTKDFEREAFTSASMVNYVARVGSFKAHGFDYTGVLRVLKVLLSYDYLWNNVRVKGGAYGCFAMFLRNGSSGFSSYRDPNIQKTDDIYKKTVDFVKNFDADEREMTKAVIGAISDLDAVLTPYLKGLKGLNSYLSGIDFELLQKEREQVLSTKSADIRALAGIIEAVLSDNVICAVGNEGLIKKEAAIFDSIKELY</sequence>
<dbReference type="GO" id="GO:0016485">
    <property type="term" value="P:protein processing"/>
    <property type="evidence" value="ECO:0007669"/>
    <property type="project" value="TreeGrafter"/>
</dbReference>
<dbReference type="Pfam" id="PF05193">
    <property type="entry name" value="Peptidase_M16_C"/>
    <property type="match status" value="1"/>
</dbReference>
<gene>
    <name evidence="3" type="ORF">HMPREF9333_00154</name>
</gene>
<dbReference type="PATRIC" id="fig|679200.3.peg.173"/>
<name>G5GF16_9FIRM</name>
<dbReference type="Pfam" id="PF22516">
    <property type="entry name" value="PreP_C"/>
    <property type="match status" value="1"/>
</dbReference>
<accession>G5GF16</accession>
<dbReference type="eggNOG" id="COG1026">
    <property type="taxonomic scope" value="Bacteria"/>
</dbReference>
<dbReference type="PANTHER" id="PTHR43016:SF13">
    <property type="entry name" value="PRESEQUENCE PROTEASE, MITOCHONDRIAL"/>
    <property type="match status" value="1"/>
</dbReference>
<dbReference type="EMBL" id="ACZL01000003">
    <property type="protein sequence ID" value="EHI56707.1"/>
    <property type="molecule type" value="Genomic_DNA"/>
</dbReference>
<dbReference type="PANTHER" id="PTHR43016">
    <property type="entry name" value="PRESEQUENCE PROTEASE"/>
    <property type="match status" value="1"/>
</dbReference>
<feature type="coiled-coil region" evidence="1">
    <location>
        <begin position="478"/>
        <end position="520"/>
    </location>
</feature>
<evidence type="ECO:0000259" key="2">
    <source>
        <dbReference type="SMART" id="SM01264"/>
    </source>
</evidence>
<dbReference type="GO" id="GO:0046872">
    <property type="term" value="F:metal ion binding"/>
    <property type="evidence" value="ECO:0007669"/>
    <property type="project" value="InterPro"/>
</dbReference>
<evidence type="ECO:0000313" key="4">
    <source>
        <dbReference type="Proteomes" id="UP000003011"/>
    </source>
</evidence>
<protein>
    <recommendedName>
        <fullName evidence="2">Peptidase M16C associated domain-containing protein</fullName>
    </recommendedName>
</protein>
<dbReference type="SUPFAM" id="SSF63411">
    <property type="entry name" value="LuxS/MPP-like metallohydrolase"/>
    <property type="match status" value="4"/>
</dbReference>
<dbReference type="SMART" id="SM01264">
    <property type="entry name" value="M16C_associated"/>
    <property type="match status" value="1"/>
</dbReference>
<dbReference type="STRING" id="679200.HMPREF9333_00154"/>
<dbReference type="GO" id="GO:0004222">
    <property type="term" value="F:metalloendopeptidase activity"/>
    <property type="evidence" value="ECO:0007669"/>
    <property type="project" value="TreeGrafter"/>
</dbReference>
<dbReference type="Gene3D" id="3.30.830.10">
    <property type="entry name" value="Metalloenzyme, LuxS/M16 peptidase-like"/>
    <property type="match status" value="4"/>
</dbReference>
<dbReference type="Pfam" id="PF00675">
    <property type="entry name" value="Peptidase_M16"/>
    <property type="match status" value="1"/>
</dbReference>
<organism evidence="3 4">
    <name type="scientific">Johnsonella ignava ATCC 51276</name>
    <dbReference type="NCBI Taxonomy" id="679200"/>
    <lineage>
        <taxon>Bacteria</taxon>
        <taxon>Bacillati</taxon>
        <taxon>Bacillota</taxon>
        <taxon>Clostridia</taxon>
        <taxon>Lachnospirales</taxon>
        <taxon>Lachnospiraceae</taxon>
        <taxon>Johnsonella</taxon>
    </lineage>
</organism>